<keyword evidence="1" id="KW-0732">Signal</keyword>
<dbReference type="Proteomes" id="UP000541535">
    <property type="component" value="Unassembled WGS sequence"/>
</dbReference>
<dbReference type="EC" id="3.1.1.-" evidence="2"/>
<dbReference type="Pfam" id="PF05139">
    <property type="entry name" value="Erythro_esteras"/>
    <property type="match status" value="1"/>
</dbReference>
<name>A0A7W5BC18_9BURK</name>
<dbReference type="EMBL" id="JACHXD010000009">
    <property type="protein sequence ID" value="MBB3120373.1"/>
    <property type="molecule type" value="Genomic_DNA"/>
</dbReference>
<dbReference type="Gene3D" id="1.20.1440.30">
    <property type="entry name" value="Biosynthetic Protein domain"/>
    <property type="match status" value="1"/>
</dbReference>
<keyword evidence="3" id="KW-1185">Reference proteome</keyword>
<evidence type="ECO:0000256" key="1">
    <source>
        <dbReference type="SAM" id="SignalP"/>
    </source>
</evidence>
<dbReference type="GO" id="GO:0046677">
    <property type="term" value="P:response to antibiotic"/>
    <property type="evidence" value="ECO:0007669"/>
    <property type="project" value="InterPro"/>
</dbReference>
<gene>
    <name evidence="2" type="ORF">FHS03_003437</name>
</gene>
<dbReference type="InterPro" id="IPR007815">
    <property type="entry name" value="Emycin_Estase"/>
</dbReference>
<feature type="chain" id="PRO_5030796302" evidence="1">
    <location>
        <begin position="21"/>
        <end position="404"/>
    </location>
</feature>
<organism evidence="2 3">
    <name type="scientific">Pseudoduganella violacea</name>
    <dbReference type="NCBI Taxonomy" id="1715466"/>
    <lineage>
        <taxon>Bacteria</taxon>
        <taxon>Pseudomonadati</taxon>
        <taxon>Pseudomonadota</taxon>
        <taxon>Betaproteobacteria</taxon>
        <taxon>Burkholderiales</taxon>
        <taxon>Oxalobacteraceae</taxon>
        <taxon>Telluria group</taxon>
        <taxon>Pseudoduganella</taxon>
    </lineage>
</organism>
<dbReference type="InterPro" id="IPR052036">
    <property type="entry name" value="Hydrolase/PRTase-associated"/>
</dbReference>
<sequence>MFAARFCLALAATLALHAGAADLPPRLQQWPVASSDPAHDDFRDLQPFADAIGNARIVGLGEQNHGGRGEFQLKLRLLRFLHERLGFDVLILESGFFDVGQIARRMEQGEKLDDMAPGNIFFMYANSAEGRAVLHYVQQQKSSGKPLALVGFDSQHSGLLSQTELLKQLQAFLQKSQPALASGKDWDAYAQAAQPLFAMQRAAPPAAIQAGFERHHAALSSVLCASSETAIRSAGWWCQVVKSVQAQATTYWSGNMNYQRDNQMGDNAIWLAERLFPGKKAVVWGHTFHIARGFEPAPGILQSGEVMHRRWGAQYKAVQFSTAEGRFLDYTNMQIGNVPEPERGSLEYQLARGASAPIVGVTSSSVVDLPQFTFDYATEPLGKLGQHWDVLFFARDIGPVKMSR</sequence>
<dbReference type="SUPFAM" id="SSF159501">
    <property type="entry name" value="EreA/ChaN-like"/>
    <property type="match status" value="1"/>
</dbReference>
<dbReference type="RefSeq" id="WP_183442113.1">
    <property type="nucleotide sequence ID" value="NZ_JACHXD010000009.1"/>
</dbReference>
<dbReference type="GO" id="GO:0016787">
    <property type="term" value="F:hydrolase activity"/>
    <property type="evidence" value="ECO:0007669"/>
    <property type="project" value="UniProtKB-KW"/>
</dbReference>
<dbReference type="PANTHER" id="PTHR31299:SF0">
    <property type="entry name" value="ESTERASE, PUTATIVE (AFU_ORTHOLOGUE AFUA_1G05850)-RELATED"/>
    <property type="match status" value="1"/>
</dbReference>
<protein>
    <submittedName>
        <fullName evidence="2">Erythromycin esterase</fullName>
        <ecNumber evidence="2">3.1.1.-</ecNumber>
    </submittedName>
</protein>
<dbReference type="AlphaFoldDB" id="A0A7W5BC18"/>
<evidence type="ECO:0000313" key="2">
    <source>
        <dbReference type="EMBL" id="MBB3120373.1"/>
    </source>
</evidence>
<accession>A0A7W5BC18</accession>
<feature type="signal peptide" evidence="1">
    <location>
        <begin position="1"/>
        <end position="20"/>
    </location>
</feature>
<dbReference type="Gene3D" id="3.30.1870.10">
    <property type="entry name" value="EreA-like, domain 2"/>
    <property type="match status" value="1"/>
</dbReference>
<dbReference type="Gene3D" id="3.40.1660.10">
    <property type="entry name" value="EreA-like (biosynthetic domain)"/>
    <property type="match status" value="1"/>
</dbReference>
<keyword evidence="2" id="KW-0378">Hydrolase</keyword>
<evidence type="ECO:0000313" key="3">
    <source>
        <dbReference type="Proteomes" id="UP000541535"/>
    </source>
</evidence>
<reference evidence="2 3" key="1">
    <citation type="submission" date="2020-08" db="EMBL/GenBank/DDBJ databases">
        <title>Genomic Encyclopedia of Type Strains, Phase III (KMG-III): the genomes of soil and plant-associated and newly described type strains.</title>
        <authorList>
            <person name="Whitman W."/>
        </authorList>
    </citation>
    <scope>NUCLEOTIDE SEQUENCE [LARGE SCALE GENOMIC DNA]</scope>
    <source>
        <strain evidence="2 3">CECT 8897</strain>
    </source>
</reference>
<dbReference type="PANTHER" id="PTHR31299">
    <property type="entry name" value="ESTERASE, PUTATIVE (AFU_ORTHOLOGUE AFUA_1G05850)-RELATED"/>
    <property type="match status" value="1"/>
</dbReference>
<comment type="caution">
    <text evidence="2">The sequence shown here is derived from an EMBL/GenBank/DDBJ whole genome shotgun (WGS) entry which is preliminary data.</text>
</comment>
<dbReference type="CDD" id="cd14728">
    <property type="entry name" value="Ere-like"/>
    <property type="match status" value="1"/>
</dbReference>
<proteinExistence type="predicted"/>